<accession>A0ABY7GW16</accession>
<keyword evidence="3" id="KW-1185">Reference proteome</keyword>
<proteinExistence type="predicted"/>
<gene>
    <name evidence="2" type="ORF">O0S08_33380</name>
</gene>
<organism evidence="2 3">
    <name type="scientific">Nannocystis punicea</name>
    <dbReference type="NCBI Taxonomy" id="2995304"/>
    <lineage>
        <taxon>Bacteria</taxon>
        <taxon>Pseudomonadati</taxon>
        <taxon>Myxococcota</taxon>
        <taxon>Polyangia</taxon>
        <taxon>Nannocystales</taxon>
        <taxon>Nannocystaceae</taxon>
        <taxon>Nannocystis</taxon>
    </lineage>
</organism>
<sequence length="376" mass="39602">MNVTVNPPKTPVTTGSNGVAAATVPNVCKMPGPPAPFVPTPLPNIGKSGESPSGFSKTVTIAGKKVAIRGSTFKSIGDMASKGTGGGLVSANTHGPTKFVGPGSLDVKFEGKNVHLLSDPMLNNCGPSGSPPNSATLMGLIQASGMLIAVESGDCVICKKRHKDFRETKATKTDAQVLAGKYKQQLAKNAASDTTMLGVVECKCKTRYAEKSSITTTIFTDAAKAAGMKHAQRAMDNKQRKDAISAHMQALGRADEFNRAWQDAAERHKDFQSSRKTDENAPAAYPPGSCAAQKALLLLLDDGAIPNAMTEQYFSSAGTATSSKIAYAYIDKSTGERVKSADFFKHGSSVPPCRTCELLVPFLICDRGQTACEHKT</sequence>
<evidence type="ECO:0000313" key="3">
    <source>
        <dbReference type="Proteomes" id="UP001164459"/>
    </source>
</evidence>
<evidence type="ECO:0000256" key="1">
    <source>
        <dbReference type="SAM" id="MobiDB-lite"/>
    </source>
</evidence>
<name>A0ABY7GW16_9BACT</name>
<dbReference type="RefSeq" id="WP_269033469.1">
    <property type="nucleotide sequence ID" value="NZ_CP114040.1"/>
</dbReference>
<protein>
    <submittedName>
        <fullName evidence="2">DUF4150 domain-containing protein</fullName>
    </submittedName>
</protein>
<feature type="region of interest" description="Disordered" evidence="1">
    <location>
        <begin position="265"/>
        <end position="286"/>
    </location>
</feature>
<feature type="compositionally biased region" description="Basic and acidic residues" evidence="1">
    <location>
        <begin position="265"/>
        <end position="279"/>
    </location>
</feature>
<dbReference type="Pfam" id="PF13665">
    <property type="entry name" value="Tox-PAAR-like"/>
    <property type="match status" value="1"/>
</dbReference>
<dbReference type="EMBL" id="CP114040">
    <property type="protein sequence ID" value="WAS91105.1"/>
    <property type="molecule type" value="Genomic_DNA"/>
</dbReference>
<evidence type="ECO:0000313" key="2">
    <source>
        <dbReference type="EMBL" id="WAS91105.1"/>
    </source>
</evidence>
<reference evidence="2" key="1">
    <citation type="submission" date="2022-11" db="EMBL/GenBank/DDBJ databases">
        <title>Minimal conservation of predation-associated metabolite biosynthetic gene clusters underscores biosynthetic potential of Myxococcota including descriptions for ten novel species: Archangium lansinium sp. nov., Myxococcus landrumus sp. nov., Nannocystis bai.</title>
        <authorList>
            <person name="Ahearne A."/>
            <person name="Stevens C."/>
            <person name="Dowd S."/>
        </authorList>
    </citation>
    <scope>NUCLEOTIDE SEQUENCE</scope>
    <source>
        <strain evidence="2">Fl3</strain>
    </source>
</reference>
<dbReference type="Proteomes" id="UP001164459">
    <property type="component" value="Chromosome"/>
</dbReference>